<dbReference type="PANTHER" id="PTHR12151">
    <property type="entry name" value="ELECTRON TRANSPORT PROTIN SCO1/SENC FAMILY MEMBER"/>
    <property type="match status" value="1"/>
</dbReference>
<dbReference type="CDD" id="cd02968">
    <property type="entry name" value="SCO"/>
    <property type="match status" value="1"/>
</dbReference>
<dbReference type="InterPro" id="IPR013766">
    <property type="entry name" value="Thioredoxin_domain"/>
</dbReference>
<dbReference type="GO" id="GO:0046872">
    <property type="term" value="F:metal ion binding"/>
    <property type="evidence" value="ECO:0007669"/>
    <property type="project" value="UniProtKB-KW"/>
</dbReference>
<dbReference type="Proteomes" id="UP000571084">
    <property type="component" value="Unassembled WGS sequence"/>
</dbReference>
<organism evidence="6 7">
    <name type="scientific">Glaciimonas immobilis</name>
    <dbReference type="NCBI Taxonomy" id="728004"/>
    <lineage>
        <taxon>Bacteria</taxon>
        <taxon>Pseudomonadati</taxon>
        <taxon>Pseudomonadota</taxon>
        <taxon>Betaproteobacteria</taxon>
        <taxon>Burkholderiales</taxon>
        <taxon>Oxalobacteraceae</taxon>
        <taxon>Glaciimonas</taxon>
    </lineage>
</organism>
<dbReference type="Pfam" id="PF02630">
    <property type="entry name" value="SCO1-SenC"/>
    <property type="match status" value="1"/>
</dbReference>
<dbReference type="InterPro" id="IPR003782">
    <property type="entry name" value="SCO1/SenC"/>
</dbReference>
<dbReference type="PROSITE" id="PS51352">
    <property type="entry name" value="THIOREDOXIN_2"/>
    <property type="match status" value="1"/>
</dbReference>
<keyword evidence="7" id="KW-1185">Reference proteome</keyword>
<keyword evidence="3" id="KW-0479">Metal-binding</keyword>
<protein>
    <submittedName>
        <fullName evidence="6">Protein SCO1/2</fullName>
    </submittedName>
</protein>
<gene>
    <name evidence="6" type="ORF">HNR39_002066</name>
</gene>
<dbReference type="FunFam" id="3.40.30.10:FF:000013">
    <property type="entry name" value="Blast:Protein SCO1 homolog, mitochondrial"/>
    <property type="match status" value="1"/>
</dbReference>
<evidence type="ECO:0000313" key="6">
    <source>
        <dbReference type="EMBL" id="MBB5200231.1"/>
    </source>
</evidence>
<dbReference type="InterPro" id="IPR036249">
    <property type="entry name" value="Thioredoxin-like_sf"/>
</dbReference>
<comment type="caution">
    <text evidence="6">The sequence shown here is derived from an EMBL/GenBank/DDBJ whole genome shotgun (WGS) entry which is preliminary data.</text>
</comment>
<dbReference type="SUPFAM" id="SSF52833">
    <property type="entry name" value="Thioredoxin-like"/>
    <property type="match status" value="1"/>
</dbReference>
<feature type="disulfide bond" description="Redox-active" evidence="4">
    <location>
        <begin position="101"/>
        <end position="105"/>
    </location>
</feature>
<feature type="binding site" evidence="3">
    <location>
        <position position="105"/>
    </location>
    <ligand>
        <name>Cu cation</name>
        <dbReference type="ChEBI" id="CHEBI:23378"/>
    </ligand>
</feature>
<dbReference type="EMBL" id="JACHHQ010000004">
    <property type="protein sequence ID" value="MBB5200231.1"/>
    <property type="molecule type" value="Genomic_DNA"/>
</dbReference>
<feature type="domain" description="Thioredoxin" evidence="5">
    <location>
        <begin position="63"/>
        <end position="225"/>
    </location>
</feature>
<comment type="similarity">
    <text evidence="1">Belongs to the SCO1/2 family.</text>
</comment>
<evidence type="ECO:0000256" key="2">
    <source>
        <dbReference type="ARBA" id="ARBA00023008"/>
    </source>
</evidence>
<evidence type="ECO:0000313" key="7">
    <source>
        <dbReference type="Proteomes" id="UP000571084"/>
    </source>
</evidence>
<evidence type="ECO:0000256" key="3">
    <source>
        <dbReference type="PIRSR" id="PIRSR603782-1"/>
    </source>
</evidence>
<feature type="binding site" evidence="3">
    <location>
        <position position="101"/>
    </location>
    <ligand>
        <name>Cu cation</name>
        <dbReference type="ChEBI" id="CHEBI:23378"/>
    </ligand>
</feature>
<reference evidence="6 7" key="1">
    <citation type="submission" date="2020-08" db="EMBL/GenBank/DDBJ databases">
        <title>Genomic Encyclopedia of Type Strains, Phase IV (KMG-IV): sequencing the most valuable type-strain genomes for metagenomic binning, comparative biology and taxonomic classification.</title>
        <authorList>
            <person name="Goeker M."/>
        </authorList>
    </citation>
    <scope>NUCLEOTIDE SEQUENCE [LARGE SCALE GENOMIC DNA]</scope>
    <source>
        <strain evidence="6 7">DSM 23240</strain>
    </source>
</reference>
<keyword evidence="4" id="KW-1015">Disulfide bond</keyword>
<dbReference type="PANTHER" id="PTHR12151:SF25">
    <property type="entry name" value="LINALOOL DEHYDRATASE_ISOMERASE DOMAIN-CONTAINING PROTEIN"/>
    <property type="match status" value="1"/>
</dbReference>
<proteinExistence type="inferred from homology"/>
<keyword evidence="2 3" id="KW-0186">Copper</keyword>
<sequence>MKRYFLAVVSPLRSAVRPVIASLIALVLGLSVAACGDKSVSASSGSQEMTLSPQDSKFINTDVTGLGYARDFSLTDHTGKVRTLADFKGKVVVVFFGYTQCPDVCPTTMAEMSNVMKQLGPQADKVQVLFVTVDPERDTQALLAQYVPAFDPRFLGLYGDLATTEKVAKEFRVFYQKVPGKTAGSYSIDHTAGSYVFDPEGHIRLFVRHGQGPEPIVHDLKILLS</sequence>
<name>A0A840RUF2_9BURK</name>
<evidence type="ECO:0000256" key="1">
    <source>
        <dbReference type="ARBA" id="ARBA00010996"/>
    </source>
</evidence>
<feature type="binding site" evidence="3">
    <location>
        <position position="190"/>
    </location>
    <ligand>
        <name>Cu cation</name>
        <dbReference type="ChEBI" id="CHEBI:23378"/>
    </ligand>
</feature>
<accession>A0A840RUF2</accession>
<dbReference type="Gene3D" id="3.40.30.10">
    <property type="entry name" value="Glutaredoxin"/>
    <property type="match status" value="1"/>
</dbReference>
<dbReference type="AlphaFoldDB" id="A0A840RUF2"/>
<evidence type="ECO:0000259" key="5">
    <source>
        <dbReference type="PROSITE" id="PS51352"/>
    </source>
</evidence>
<evidence type="ECO:0000256" key="4">
    <source>
        <dbReference type="PIRSR" id="PIRSR603782-2"/>
    </source>
</evidence>
<dbReference type="PROSITE" id="PS51257">
    <property type="entry name" value="PROKAR_LIPOPROTEIN"/>
    <property type="match status" value="1"/>
</dbReference>